<name>A0A9Y1BK30_9ARCH</name>
<organism evidence="2">
    <name type="scientific">Candidatus Heimdallarchaeum aukensis</name>
    <dbReference type="NCBI Taxonomy" id="2876573"/>
    <lineage>
        <taxon>Archaea</taxon>
        <taxon>Promethearchaeati</taxon>
        <taxon>Candidatus Heimdallarchaeota</taxon>
        <taxon>Candidatus Heimdallarchaeia (ex Rinke et al. 2021) (nom. nud.)</taxon>
        <taxon>Candidatus Heimdallarchaeales</taxon>
        <taxon>Candidatus Heimdallarchaeaceae</taxon>
        <taxon>Candidatus Heimdallarchaeum</taxon>
    </lineage>
</organism>
<proteinExistence type="predicted"/>
<protein>
    <submittedName>
        <fullName evidence="2">Metal-dependent hydrolase</fullName>
    </submittedName>
</protein>
<feature type="transmembrane region" description="Helical" evidence="1">
    <location>
        <begin position="107"/>
        <end position="124"/>
    </location>
</feature>
<evidence type="ECO:0000256" key="1">
    <source>
        <dbReference type="SAM" id="Phobius"/>
    </source>
</evidence>
<keyword evidence="1" id="KW-1133">Transmembrane helix</keyword>
<keyword evidence="1" id="KW-0812">Transmembrane</keyword>
<reference evidence="2" key="1">
    <citation type="journal article" date="2022" name="Nat. Microbiol.">
        <title>Unique mobile elements and scalable gene flow at the prokaryote-eukaryote boundary revealed by circularized Asgard archaea genomes.</title>
        <authorList>
            <person name="Wu F."/>
            <person name="Speth D.R."/>
            <person name="Philosof A."/>
            <person name="Cremiere A."/>
            <person name="Narayanan A."/>
            <person name="Barco R.A."/>
            <person name="Connon S.A."/>
            <person name="Amend J.P."/>
            <person name="Antoshechkin I.A."/>
            <person name="Orphan V.J."/>
        </authorList>
    </citation>
    <scope>NUCLEOTIDE SEQUENCE</scope>
    <source>
        <strain evidence="2">PM71</strain>
    </source>
</reference>
<dbReference type="Pfam" id="PF04307">
    <property type="entry name" value="YdjM"/>
    <property type="match status" value="1"/>
</dbReference>
<dbReference type="GO" id="GO:0016787">
    <property type="term" value="F:hydrolase activity"/>
    <property type="evidence" value="ECO:0007669"/>
    <property type="project" value="UniProtKB-KW"/>
</dbReference>
<dbReference type="InterPro" id="IPR007404">
    <property type="entry name" value="YdjM-like"/>
</dbReference>
<accession>A0A9Y1BK30</accession>
<dbReference type="AlphaFoldDB" id="A0A9Y1BK30"/>
<feature type="transmembrane region" description="Helical" evidence="1">
    <location>
        <begin position="81"/>
        <end position="101"/>
    </location>
</feature>
<feature type="transmembrane region" description="Helical" evidence="1">
    <location>
        <begin position="150"/>
        <end position="170"/>
    </location>
</feature>
<gene>
    <name evidence="2" type="ORF">K9W45_10970</name>
</gene>
<dbReference type="Proteomes" id="UP001201020">
    <property type="component" value="Chromosome"/>
</dbReference>
<dbReference type="EMBL" id="CP084166">
    <property type="protein sequence ID" value="UJG40350.1"/>
    <property type="molecule type" value="Genomic_DNA"/>
</dbReference>
<sequence>MDSVSHGSVSTLIGFIFIQFYDVPFFPLLAILFVWGVLVDYDHAIYYKQKHPEAKIWNIPQLIKIYFSTVDNNDEFIYHTWLHEPLGVLFVSAITVPIFYFTKYPEFIILAISCYFFHFLLDLFSGKMKPLAPFNEEFTIRWQILPRNSFTAASISLLVFLVTLSIQIFIGF</sequence>
<feature type="transmembrane region" description="Helical" evidence="1">
    <location>
        <begin position="12"/>
        <end position="38"/>
    </location>
</feature>
<evidence type="ECO:0000313" key="2">
    <source>
        <dbReference type="EMBL" id="UJG40350.1"/>
    </source>
</evidence>
<keyword evidence="1" id="KW-0472">Membrane</keyword>
<keyword evidence="2" id="KW-0378">Hydrolase</keyword>